<evidence type="ECO:0000259" key="6">
    <source>
        <dbReference type="PROSITE" id="PS51713"/>
    </source>
</evidence>
<dbReference type="GeneID" id="14921394"/>
<dbReference type="RefSeq" id="XP_004343935.1">
    <property type="nucleotide sequence ID" value="XM_004343885.1"/>
</dbReference>
<evidence type="ECO:0000256" key="5">
    <source>
        <dbReference type="PROSITE-ProRule" id="PRU01050"/>
    </source>
</evidence>
<keyword evidence="4 5" id="KW-0342">GTP-binding</keyword>
<dbReference type="HAMAP" id="MF_00367">
    <property type="entry name" value="GTPase_Era"/>
    <property type="match status" value="1"/>
</dbReference>
<dbReference type="OMA" id="WAEVDVI"/>
<dbReference type="InterPro" id="IPR004044">
    <property type="entry name" value="KH_dom_type_2"/>
</dbReference>
<dbReference type="InterPro" id="IPR009019">
    <property type="entry name" value="KH_sf_prok-type"/>
</dbReference>
<organism evidence="7 8">
    <name type="scientific">Acanthamoeba castellanii (strain ATCC 30010 / Neff)</name>
    <dbReference type="NCBI Taxonomy" id="1257118"/>
    <lineage>
        <taxon>Eukaryota</taxon>
        <taxon>Amoebozoa</taxon>
        <taxon>Discosea</taxon>
        <taxon>Longamoebia</taxon>
        <taxon>Centramoebida</taxon>
        <taxon>Acanthamoebidae</taxon>
        <taxon>Acanthamoeba</taxon>
    </lineage>
</organism>
<protein>
    <submittedName>
        <fullName evidence="7">Ribosome biogenesis GTPase Era, putative</fullName>
    </submittedName>
</protein>
<dbReference type="GO" id="GO:0005525">
    <property type="term" value="F:GTP binding"/>
    <property type="evidence" value="ECO:0007669"/>
    <property type="project" value="UniProtKB-UniRule"/>
</dbReference>
<dbReference type="PANTHER" id="PTHR42698:SF1">
    <property type="entry name" value="GTPASE ERA, MITOCHONDRIAL"/>
    <property type="match status" value="1"/>
</dbReference>
<dbReference type="EMBL" id="KB007909">
    <property type="protein sequence ID" value="ELR20532.1"/>
    <property type="molecule type" value="Genomic_DNA"/>
</dbReference>
<dbReference type="Pfam" id="PF07650">
    <property type="entry name" value="KH_2"/>
    <property type="match status" value="1"/>
</dbReference>
<dbReference type="CDD" id="cd22534">
    <property type="entry name" value="KH-II_Era"/>
    <property type="match status" value="1"/>
</dbReference>
<evidence type="ECO:0000256" key="2">
    <source>
        <dbReference type="ARBA" id="ARBA00022741"/>
    </source>
</evidence>
<gene>
    <name evidence="7" type="ORF">ACA1_052200</name>
</gene>
<dbReference type="PANTHER" id="PTHR42698">
    <property type="entry name" value="GTPASE ERA"/>
    <property type="match status" value="1"/>
</dbReference>
<comment type="similarity">
    <text evidence="1 5">Belongs to the TRAFAC class TrmE-Era-EngA-EngB-Septin-like GTPase superfamily. Era GTPase family.</text>
</comment>
<dbReference type="InterPro" id="IPR030388">
    <property type="entry name" value="G_ERA_dom"/>
</dbReference>
<dbReference type="Proteomes" id="UP000011083">
    <property type="component" value="Unassembled WGS sequence"/>
</dbReference>
<dbReference type="Gene3D" id="3.40.50.300">
    <property type="entry name" value="P-loop containing nucleotide triphosphate hydrolases"/>
    <property type="match status" value="1"/>
</dbReference>
<dbReference type="InterPro" id="IPR015946">
    <property type="entry name" value="KH_dom-like_a/b"/>
</dbReference>
<dbReference type="OrthoDB" id="8954335at2759"/>
<dbReference type="GO" id="GO:0019843">
    <property type="term" value="F:rRNA binding"/>
    <property type="evidence" value="ECO:0007669"/>
    <property type="project" value="TreeGrafter"/>
</dbReference>
<feature type="region of interest" description="G2" evidence="5">
    <location>
        <begin position="73"/>
        <end position="77"/>
    </location>
</feature>
<dbReference type="GO" id="GO:0043024">
    <property type="term" value="F:ribosomal small subunit binding"/>
    <property type="evidence" value="ECO:0007669"/>
    <property type="project" value="TreeGrafter"/>
</dbReference>
<dbReference type="SUPFAM" id="SSF54814">
    <property type="entry name" value="Prokaryotic type KH domain (KH-domain type II)"/>
    <property type="match status" value="1"/>
</dbReference>
<evidence type="ECO:0000256" key="4">
    <source>
        <dbReference type="ARBA" id="ARBA00023134"/>
    </source>
</evidence>
<keyword evidence="8" id="KW-1185">Reference proteome</keyword>
<keyword evidence="2 5" id="KW-0547">Nucleotide-binding</keyword>
<dbReference type="InterPro" id="IPR006073">
    <property type="entry name" value="GTP-bd"/>
</dbReference>
<feature type="region of interest" description="G1" evidence="5">
    <location>
        <begin position="47"/>
        <end position="54"/>
    </location>
</feature>
<dbReference type="Gene3D" id="3.30.300.20">
    <property type="match status" value="1"/>
</dbReference>
<reference evidence="7 8" key="1">
    <citation type="journal article" date="2013" name="Genome Biol.">
        <title>Genome of Acanthamoeba castellanii highlights extensive lateral gene transfer and early evolution of tyrosine kinase signaling.</title>
        <authorList>
            <person name="Clarke M."/>
            <person name="Lohan A.J."/>
            <person name="Liu B."/>
            <person name="Lagkouvardos I."/>
            <person name="Roy S."/>
            <person name="Zafar N."/>
            <person name="Bertelli C."/>
            <person name="Schilde C."/>
            <person name="Kianianmomeni A."/>
            <person name="Burglin T.R."/>
            <person name="Frech C."/>
            <person name="Turcotte B."/>
            <person name="Kopec K.O."/>
            <person name="Synnott J.M."/>
            <person name="Choo C."/>
            <person name="Paponov I."/>
            <person name="Finkler A."/>
            <person name="Soon Heng Tan C."/>
            <person name="Hutchins A.P."/>
            <person name="Weinmeier T."/>
            <person name="Rattei T."/>
            <person name="Chu J.S."/>
            <person name="Gimenez G."/>
            <person name="Irimia M."/>
            <person name="Rigden D.J."/>
            <person name="Fitzpatrick D.A."/>
            <person name="Lorenzo-Morales J."/>
            <person name="Bateman A."/>
            <person name="Chiu C.H."/>
            <person name="Tang P."/>
            <person name="Hegemann P."/>
            <person name="Fromm H."/>
            <person name="Raoult D."/>
            <person name="Greub G."/>
            <person name="Miranda-Saavedra D."/>
            <person name="Chen N."/>
            <person name="Nash P."/>
            <person name="Ginger M.L."/>
            <person name="Horn M."/>
            <person name="Schaap P."/>
            <person name="Caler L."/>
            <person name="Loftus B."/>
        </authorList>
    </citation>
    <scope>NUCLEOTIDE SEQUENCE [LARGE SCALE GENOMIC DNA]</scope>
    <source>
        <strain evidence="7 8">Neff</strain>
    </source>
</reference>
<dbReference type="Pfam" id="PF01926">
    <property type="entry name" value="MMR_HSR1"/>
    <property type="match status" value="1"/>
</dbReference>
<dbReference type="STRING" id="1257118.L8H5N2"/>
<feature type="domain" description="Era-type G" evidence="6">
    <location>
        <begin position="39"/>
        <end position="217"/>
    </location>
</feature>
<evidence type="ECO:0000313" key="8">
    <source>
        <dbReference type="Proteomes" id="UP000011083"/>
    </source>
</evidence>
<dbReference type="CDD" id="cd04163">
    <property type="entry name" value="Era"/>
    <property type="match status" value="1"/>
</dbReference>
<dbReference type="InterPro" id="IPR005225">
    <property type="entry name" value="Small_GTP-bd"/>
</dbReference>
<evidence type="ECO:0000256" key="1">
    <source>
        <dbReference type="ARBA" id="ARBA00007921"/>
    </source>
</evidence>
<dbReference type="VEuPathDB" id="AmoebaDB:ACA1_052200"/>
<proteinExistence type="inferred from homology"/>
<dbReference type="AlphaFoldDB" id="L8H5N2"/>
<dbReference type="NCBIfam" id="TIGR00436">
    <property type="entry name" value="era"/>
    <property type="match status" value="1"/>
</dbReference>
<dbReference type="SUPFAM" id="SSF52540">
    <property type="entry name" value="P-loop containing nucleoside triphosphate hydrolases"/>
    <property type="match status" value="1"/>
</dbReference>
<dbReference type="GO" id="GO:0000028">
    <property type="term" value="P:ribosomal small subunit assembly"/>
    <property type="evidence" value="ECO:0007669"/>
    <property type="project" value="TreeGrafter"/>
</dbReference>
<feature type="region of interest" description="G5" evidence="5">
    <location>
        <begin position="195"/>
        <end position="197"/>
    </location>
</feature>
<feature type="region of interest" description="G3" evidence="5">
    <location>
        <begin position="96"/>
        <end position="99"/>
    </location>
</feature>
<dbReference type="InterPro" id="IPR027417">
    <property type="entry name" value="P-loop_NTPase"/>
</dbReference>
<sequence length="327" mass="36564">MRGVIPLRHLRSDPPPEVMGIAMDSNLPSALESESSAGRVLEVTLLGAPNAGKSSLANALLQSRVSAVSPKAQTTREQVIGILQDKATNTQVVLSDTPGVVPPRLQKSYGREVAVTGWESMQEADVVAVVVDAARKIDDMTLSIVNRLTRDRSHINASEILLILNKMDLVEPRERVLPKVDEYNRDNIFNEIFFVSALKGSGLDELKNYLISKAAPGDLPYPTDWTTDQSLLEQTEEVIREKIFQRTNSDVPYRVWQENLAWYTSKKDGGYIIHQNILVPNVRIKKILVGEGGRTIKCISMGVQQELEKLCKRKVHLYLEVKVQEKR</sequence>
<feature type="region of interest" description="G4" evidence="5">
    <location>
        <begin position="165"/>
        <end position="168"/>
    </location>
</feature>
<dbReference type="InterPro" id="IPR005662">
    <property type="entry name" value="GTPase_Era-like"/>
</dbReference>
<accession>L8H5N2</accession>
<name>L8H5N2_ACACF</name>
<dbReference type="NCBIfam" id="TIGR00231">
    <property type="entry name" value="small_GTP"/>
    <property type="match status" value="1"/>
</dbReference>
<keyword evidence="3" id="KW-0694">RNA-binding</keyword>
<evidence type="ECO:0000256" key="3">
    <source>
        <dbReference type="ARBA" id="ARBA00022884"/>
    </source>
</evidence>
<dbReference type="PROSITE" id="PS51713">
    <property type="entry name" value="G_ERA"/>
    <property type="match status" value="1"/>
</dbReference>
<evidence type="ECO:0000313" key="7">
    <source>
        <dbReference type="EMBL" id="ELR20532.1"/>
    </source>
</evidence>
<dbReference type="KEGG" id="acan:ACA1_052200"/>